<comment type="caution">
    <text evidence="2">The sequence shown here is derived from an EMBL/GenBank/DDBJ whole genome shotgun (WGS) entry which is preliminary data.</text>
</comment>
<evidence type="ECO:0000313" key="3">
    <source>
        <dbReference type="Proteomes" id="UP000032675"/>
    </source>
</evidence>
<feature type="region of interest" description="Disordered" evidence="1">
    <location>
        <begin position="36"/>
        <end position="63"/>
    </location>
</feature>
<accession>A0A0D6Q1J8</accession>
<evidence type="ECO:0000313" key="2">
    <source>
        <dbReference type="EMBL" id="GAN96656.1"/>
    </source>
</evidence>
<reference evidence="2 3" key="1">
    <citation type="submission" date="2012-11" db="EMBL/GenBank/DDBJ databases">
        <title>Whole genome sequence of Gluconacetobacter europaeus NBRC3261.</title>
        <authorList>
            <person name="Azuma Y."/>
            <person name="Higashiura N."/>
            <person name="Hirakawa H."/>
            <person name="Matsushita K."/>
        </authorList>
    </citation>
    <scope>NUCLEOTIDE SEQUENCE [LARGE SCALE GENOMIC DNA]</scope>
    <source>
        <strain evidence="2 3">NBRC 3261</strain>
    </source>
</reference>
<dbReference type="EMBL" id="BANI01000083">
    <property type="protein sequence ID" value="GAN96656.1"/>
    <property type="molecule type" value="Genomic_DNA"/>
</dbReference>
<evidence type="ECO:0000256" key="1">
    <source>
        <dbReference type="SAM" id="MobiDB-lite"/>
    </source>
</evidence>
<name>A0A0D6Q1J8_KOMEU</name>
<dbReference type="AlphaFoldDB" id="A0A0D6Q1J8"/>
<proteinExistence type="predicted"/>
<gene>
    <name evidence="2" type="ORF">Geu3261_0090_002</name>
</gene>
<dbReference type="Proteomes" id="UP000032675">
    <property type="component" value="Unassembled WGS sequence"/>
</dbReference>
<organism evidence="2 3">
    <name type="scientific">Komagataeibacter europaeus NBRC 3261</name>
    <dbReference type="NCBI Taxonomy" id="1234669"/>
    <lineage>
        <taxon>Bacteria</taxon>
        <taxon>Pseudomonadati</taxon>
        <taxon>Pseudomonadota</taxon>
        <taxon>Alphaproteobacteria</taxon>
        <taxon>Acetobacterales</taxon>
        <taxon>Acetobacteraceae</taxon>
        <taxon>Komagataeibacter</taxon>
    </lineage>
</organism>
<protein>
    <submittedName>
        <fullName evidence="2">Uncharacterized protein</fullName>
    </submittedName>
</protein>
<dbReference type="RefSeq" id="WP_155820208.1">
    <property type="nucleotide sequence ID" value="NZ_BANI01000083.1"/>
</dbReference>
<sequence>MPSHRLSMRHACVFMENAFLELLDILAWQEGVAPPPSAGPHGLAGPCGAGRGMVSPDRGREPS</sequence>